<organism evidence="3 4">
    <name type="scientific">Kluyvera ascorbata</name>
    <dbReference type="NCBI Taxonomy" id="51288"/>
    <lineage>
        <taxon>Bacteria</taxon>
        <taxon>Pseudomonadati</taxon>
        <taxon>Pseudomonadota</taxon>
        <taxon>Gammaproteobacteria</taxon>
        <taxon>Enterobacterales</taxon>
        <taxon>Enterobacteriaceae</taxon>
        <taxon>Kluyvera</taxon>
    </lineage>
</organism>
<name>A0AB35XHA7_9ENTR</name>
<accession>A0AB35XHA7</accession>
<dbReference type="EMBL" id="JAZKKV010000004">
    <property type="protein sequence ID" value="MEE9657545.1"/>
    <property type="molecule type" value="Genomic_DNA"/>
</dbReference>
<dbReference type="RefSeq" id="WP_127353349.1">
    <property type="nucleotide sequence ID" value="NZ_JAZKKV010000004.1"/>
</dbReference>
<dbReference type="Proteomes" id="UP001331691">
    <property type="component" value="Unassembled WGS sequence"/>
</dbReference>
<evidence type="ECO:0000256" key="1">
    <source>
        <dbReference type="SAM" id="MobiDB-lite"/>
    </source>
</evidence>
<keyword evidence="2" id="KW-0472">Membrane</keyword>
<evidence type="ECO:0000256" key="2">
    <source>
        <dbReference type="SAM" id="Phobius"/>
    </source>
</evidence>
<evidence type="ECO:0000313" key="3">
    <source>
        <dbReference type="EMBL" id="MEE9657545.1"/>
    </source>
</evidence>
<feature type="transmembrane region" description="Helical" evidence="2">
    <location>
        <begin position="123"/>
        <end position="150"/>
    </location>
</feature>
<comment type="caution">
    <text evidence="3">The sequence shown here is derived from an EMBL/GenBank/DDBJ whole genome shotgun (WGS) entry which is preliminary data.</text>
</comment>
<protein>
    <submittedName>
        <fullName evidence="3">Uncharacterized protein</fullName>
    </submittedName>
</protein>
<keyword evidence="2" id="KW-0812">Transmembrane</keyword>
<sequence>MGLTQISNTNPPTSRETLPSRFPERIFHADIVKQKQYHSGVEGMTTVTTEKELAEAIKSNQSTITITGDLSKKTLKIHATGSVAWAVVAASLIVAGGAAFITMGSGGTATPVAAPTAALAGAGATSVLGIGATTSAISVILASGGVAAGMKTLKSLRKYKVVEKSEGMLVLNRR</sequence>
<feature type="compositionally biased region" description="Polar residues" evidence="1">
    <location>
        <begin position="1"/>
        <end position="17"/>
    </location>
</feature>
<feature type="transmembrane region" description="Helical" evidence="2">
    <location>
        <begin position="82"/>
        <end position="103"/>
    </location>
</feature>
<feature type="region of interest" description="Disordered" evidence="1">
    <location>
        <begin position="1"/>
        <end position="20"/>
    </location>
</feature>
<gene>
    <name evidence="3" type="ORF">V4836_26185</name>
</gene>
<dbReference type="AlphaFoldDB" id="A0AB35XHA7"/>
<proteinExistence type="predicted"/>
<reference evidence="3 4" key="1">
    <citation type="submission" date="2023-10" db="EMBL/GenBank/DDBJ databases">
        <title>Wastewater isolates of ESBL- and carbapenemase-producing Gram-negative bacteria from New Zealand.</title>
        <authorList>
            <person name="Straub C."/>
            <person name="Weaver L."/>
            <person name="Cornelius A."/>
            <person name="Mcgill E."/>
            <person name="Dyet K."/>
            <person name="White L."/>
            <person name="Pattis I."/>
        </authorList>
    </citation>
    <scope>NUCLEOTIDE SEQUENCE [LARGE SCALE GENOMIC DNA]</scope>
    <source>
        <strain evidence="3 4">ESBL09</strain>
    </source>
</reference>
<keyword evidence="2" id="KW-1133">Transmembrane helix</keyword>
<keyword evidence="4" id="KW-1185">Reference proteome</keyword>
<evidence type="ECO:0000313" key="4">
    <source>
        <dbReference type="Proteomes" id="UP001331691"/>
    </source>
</evidence>